<dbReference type="SUPFAM" id="SSF52540">
    <property type="entry name" value="P-loop containing nucleoside triphosphate hydrolases"/>
    <property type="match status" value="1"/>
</dbReference>
<evidence type="ECO:0000313" key="2">
    <source>
        <dbReference type="Proteomes" id="UP001576774"/>
    </source>
</evidence>
<dbReference type="RefSeq" id="WP_413270826.1">
    <property type="nucleotide sequence ID" value="NZ_JBHFNQ010000100.1"/>
</dbReference>
<reference evidence="1 2" key="1">
    <citation type="submission" date="2024-09" db="EMBL/GenBank/DDBJ databases">
        <title>Floridaenema gen nov. (Aerosakkonemataceae, Aerosakkonematales ord. nov., Cyanobacteria) from benthic tropical and subtropical fresh waters, with the description of four new species.</title>
        <authorList>
            <person name="Moretto J.A."/>
            <person name="Berthold D.E."/>
            <person name="Lefler F.W."/>
            <person name="Huang I.-S."/>
            <person name="Laughinghouse H. IV."/>
        </authorList>
    </citation>
    <scope>NUCLEOTIDE SEQUENCE [LARGE SCALE GENOMIC DNA]</scope>
    <source>
        <strain evidence="1 2">BLCC-F46</strain>
    </source>
</reference>
<comment type="caution">
    <text evidence="1">The sequence shown here is derived from an EMBL/GenBank/DDBJ whole genome shotgun (WGS) entry which is preliminary data.</text>
</comment>
<dbReference type="Proteomes" id="UP001576774">
    <property type="component" value="Unassembled WGS sequence"/>
</dbReference>
<keyword evidence="2" id="KW-1185">Reference proteome</keyword>
<dbReference type="InterPro" id="IPR027417">
    <property type="entry name" value="P-loop_NTPase"/>
</dbReference>
<evidence type="ECO:0000313" key="1">
    <source>
        <dbReference type="EMBL" id="MFB2877731.1"/>
    </source>
</evidence>
<gene>
    <name evidence="1" type="ORF">ACE1CC_12830</name>
</gene>
<organism evidence="1 2">
    <name type="scientific">Floridaenema aerugineum BLCC-F46</name>
    <dbReference type="NCBI Taxonomy" id="3153654"/>
    <lineage>
        <taxon>Bacteria</taxon>
        <taxon>Bacillati</taxon>
        <taxon>Cyanobacteriota</taxon>
        <taxon>Cyanophyceae</taxon>
        <taxon>Oscillatoriophycideae</taxon>
        <taxon>Aerosakkonematales</taxon>
        <taxon>Aerosakkonemataceae</taxon>
        <taxon>Floridanema</taxon>
        <taxon>Floridanema aerugineum</taxon>
    </lineage>
</organism>
<dbReference type="Gene3D" id="3.40.50.300">
    <property type="entry name" value="P-loop containing nucleotide triphosphate hydrolases"/>
    <property type="match status" value="1"/>
</dbReference>
<protein>
    <submittedName>
        <fullName evidence="1">ATP-binding protein</fullName>
    </submittedName>
</protein>
<accession>A0ABV4X5C9</accession>
<keyword evidence="1" id="KW-0067">ATP-binding</keyword>
<dbReference type="GO" id="GO:0005524">
    <property type="term" value="F:ATP binding"/>
    <property type="evidence" value="ECO:0007669"/>
    <property type="project" value="UniProtKB-KW"/>
</dbReference>
<sequence length="921" mass="103966">MKTILAQSPAIETPRARNTAVPPNTIEVDLDSLANTAQYLHQQFPEQNWLERFDNLKNSFRLLSPNSTGNPSIIEINRLFHLLGPTGSGKSTFLTLLITNLCQQDRTFRIAVIANTVTDALDLCSELIQIGISAAPILGKDRESHQSQYGMAHRQQLDPGILFDPNSPEIDEPALKWLTGVCPLATYSSSDIPPGHEPCRRLVTSKNFQRIQQDYRTTPTYYSCPLMPICPVHQSSRDLIAAQVWVATPASLLFTTMPTSLVQTRMYALEAIYHWCHLVIVDEVDRVQLSIEERFTPTNDLCGTPKSLIDSINLQLVELSYRNGKMSLADKRFRELNFTTKEANRLCEQLFSLILDYPHLKNWANKPLYNTVAYDRILSELKSFYPQIPQEQLQQHIVLLKDIFKKFHQEFPSAGTSLSPATQLEQIVCHVLNQGERLILALQNWIEPFLPSPLPATESARIFLEKLAFAVILTGVDKLVNDITRYWLNNAPELKPEQAFANNAPEEFTDIGIESPLGNLLGYQFIEQPAISTNQPVQGTLRHLNCLNLGRFLLLGFPYLYLPLTGQYGPHTLLTSATSWAPESPSFHINIAPHAVLVPSQKRQDAIRNSHFSVLTVPDVQGNKIHVSGSGIGSNRYEALTNLIRYLALDRNNQRSHLENELAHWKEAGRARGILLLTGSYAEARYISDFLQSSHQWKGRIKCLQSDRSTAEEEWLLSRSLVEELPYHNVDILASPLSSIQRAYNILDPVTKTAFLGSIYFLVRPYPNPTDVSRHLKAINKWAIENYLSPNAVRPLLDGGNAPAAIGQLRKTAHALWYKALQTSGFESAALNPQQWQQICWDQIVALTQVLGRACRGDVEMHVFFCDAAFYPESPERNLLMGWRDILAPYFQVESGLPELDRELASILYGAVYDRLTRMLN</sequence>
<dbReference type="EMBL" id="JBHFNQ010000100">
    <property type="protein sequence ID" value="MFB2877731.1"/>
    <property type="molecule type" value="Genomic_DNA"/>
</dbReference>
<keyword evidence="1" id="KW-0547">Nucleotide-binding</keyword>
<name>A0ABV4X5C9_9CYAN</name>
<proteinExistence type="predicted"/>